<accession>A0A7C1JZC2</accession>
<evidence type="ECO:0000313" key="5">
    <source>
        <dbReference type="EMBL" id="HDX32890.1"/>
    </source>
</evidence>
<feature type="binding site" evidence="4">
    <location>
        <position position="18"/>
    </location>
    <ligand>
        <name>Mg(2+)</name>
        <dbReference type="ChEBI" id="CHEBI:18420"/>
    </ligand>
</feature>
<dbReference type="InterPro" id="IPR006439">
    <property type="entry name" value="HAD-SF_hydro_IA"/>
</dbReference>
<dbReference type="InterPro" id="IPR036412">
    <property type="entry name" value="HAD-like_sf"/>
</dbReference>
<feature type="binding site" evidence="4">
    <location>
        <position position="220"/>
    </location>
    <ligand>
        <name>Mg(2+)</name>
        <dbReference type="ChEBI" id="CHEBI:18420"/>
    </ligand>
</feature>
<feature type="binding site" evidence="3">
    <location>
        <position position="195"/>
    </location>
    <ligand>
        <name>substrate</name>
    </ligand>
</feature>
<dbReference type="PANTHER" id="PTHR19288">
    <property type="entry name" value="4-NITROPHENYLPHOSPHATASE-RELATED"/>
    <property type="match status" value="1"/>
</dbReference>
<evidence type="ECO:0000256" key="3">
    <source>
        <dbReference type="PIRSR" id="PIRSR000915-2"/>
    </source>
</evidence>
<protein>
    <submittedName>
        <fullName evidence="5">HAD-IIA family hydrolase</fullName>
    </submittedName>
</protein>
<dbReference type="NCBIfam" id="TIGR01549">
    <property type="entry name" value="HAD-SF-IA-v1"/>
    <property type="match status" value="1"/>
</dbReference>
<dbReference type="InterPro" id="IPR023214">
    <property type="entry name" value="HAD_sf"/>
</dbReference>
<dbReference type="GO" id="GO:0046872">
    <property type="term" value="F:metal ion binding"/>
    <property type="evidence" value="ECO:0007669"/>
    <property type="project" value="UniProtKB-KW"/>
</dbReference>
<dbReference type="PIRSF" id="PIRSF000915">
    <property type="entry name" value="PGP-type_phosphatase"/>
    <property type="match status" value="1"/>
</dbReference>
<evidence type="ECO:0000256" key="4">
    <source>
        <dbReference type="PIRSR" id="PIRSR000915-3"/>
    </source>
</evidence>
<dbReference type="AlphaFoldDB" id="A0A7C1JZC2"/>
<keyword evidence="5" id="KW-0378">Hydrolase</keyword>
<dbReference type="Pfam" id="PF13344">
    <property type="entry name" value="Hydrolase_6"/>
    <property type="match status" value="1"/>
</dbReference>
<dbReference type="Gene3D" id="3.40.50.1000">
    <property type="entry name" value="HAD superfamily/HAD-like"/>
    <property type="match status" value="2"/>
</dbReference>
<keyword evidence="4" id="KW-0479">Metal-binding</keyword>
<dbReference type="SUPFAM" id="SSF56784">
    <property type="entry name" value="HAD-like"/>
    <property type="match status" value="1"/>
</dbReference>
<reference evidence="5" key="1">
    <citation type="journal article" date="2020" name="mSystems">
        <title>Genome- and Community-Level Interaction Insights into Carbon Utilization and Element Cycling Functions of Hydrothermarchaeota in Hydrothermal Sediment.</title>
        <authorList>
            <person name="Zhou Z."/>
            <person name="Liu Y."/>
            <person name="Xu W."/>
            <person name="Pan J."/>
            <person name="Luo Z.H."/>
            <person name="Li M."/>
        </authorList>
    </citation>
    <scope>NUCLEOTIDE SEQUENCE [LARGE SCALE GENOMIC DNA]</scope>
    <source>
        <strain evidence="5">SpSt-289</strain>
    </source>
</reference>
<dbReference type="GO" id="GO:0016791">
    <property type="term" value="F:phosphatase activity"/>
    <property type="evidence" value="ECO:0007669"/>
    <property type="project" value="TreeGrafter"/>
</dbReference>
<keyword evidence="4" id="KW-0460">Magnesium</keyword>
<evidence type="ECO:0000256" key="1">
    <source>
        <dbReference type="PIRNR" id="PIRNR000915"/>
    </source>
</evidence>
<dbReference type="NCBIfam" id="TIGR01460">
    <property type="entry name" value="HAD-SF-IIA"/>
    <property type="match status" value="1"/>
</dbReference>
<evidence type="ECO:0000256" key="2">
    <source>
        <dbReference type="PIRSR" id="PIRSR000915-1"/>
    </source>
</evidence>
<organism evidence="5">
    <name type="scientific">Caldilinea aerophila</name>
    <dbReference type="NCBI Taxonomy" id="133453"/>
    <lineage>
        <taxon>Bacteria</taxon>
        <taxon>Bacillati</taxon>
        <taxon>Chloroflexota</taxon>
        <taxon>Caldilineae</taxon>
        <taxon>Caldilineales</taxon>
        <taxon>Caldilineaceae</taxon>
        <taxon>Caldilinea</taxon>
    </lineage>
</organism>
<dbReference type="InterPro" id="IPR006357">
    <property type="entry name" value="HAD-SF_hydro_IIA"/>
</dbReference>
<gene>
    <name evidence="5" type="ORF">ENQ20_15585</name>
</gene>
<dbReference type="EMBL" id="DSMG01000165">
    <property type="protein sequence ID" value="HDX32890.1"/>
    <property type="molecule type" value="Genomic_DNA"/>
</dbReference>
<dbReference type="PANTHER" id="PTHR19288:SF95">
    <property type="entry name" value="D-GLYCEROL 3-PHOSPHATE PHOSPHATASE"/>
    <property type="match status" value="1"/>
</dbReference>
<dbReference type="GO" id="GO:0005737">
    <property type="term" value="C:cytoplasm"/>
    <property type="evidence" value="ECO:0007669"/>
    <property type="project" value="TreeGrafter"/>
</dbReference>
<dbReference type="Pfam" id="PF13242">
    <property type="entry name" value="Hydrolase_like"/>
    <property type="match status" value="1"/>
</dbReference>
<feature type="binding site" evidence="4">
    <location>
        <position position="20"/>
    </location>
    <ligand>
        <name>Mg(2+)</name>
        <dbReference type="ChEBI" id="CHEBI:18420"/>
    </ligand>
</feature>
<name>A0A7C1JZC2_9CHLR</name>
<comment type="caution">
    <text evidence="5">The sequence shown here is derived from an EMBL/GenBank/DDBJ whole genome shotgun (WGS) entry which is preliminary data.</text>
</comment>
<comment type="cofactor">
    <cofactor evidence="4">
        <name>Mg(2+)</name>
        <dbReference type="ChEBI" id="CHEBI:18420"/>
    </cofactor>
    <text evidence="4">Divalent metal ions. Mg(2+) is the most effective.</text>
</comment>
<comment type="similarity">
    <text evidence="1">Belongs to the HAD-like hydrolase superfamily.</text>
</comment>
<sequence length="286" mass="30979">MMTDPIHLLSAIRAVLFDMDGVIYVGHRPLPGVQALLDYLDATGRRWMLVTNNAALTSQQFSEKVAAMGLRVPSQRILGSAEATASWLRHQVEKGWPEGKVIVNGQDGLRTALIAAGFELTNDPFEATYAVSGANFKLTYEDLANVTLAIRNGARFIGTNSDRTYPTERGQVPGAGAILALFTAATDQEPIVIGKPNAPMFEEAMRRLGVTAEETMMVGDRYETDIAGALRLGMLTVGVLTGVDTRATFEAQSVPPHLIVEGLPELLAHFQLADQQQAIQAMRSSR</sequence>
<proteinExistence type="inferred from homology"/>
<feature type="active site" description="Nucleophile" evidence="2">
    <location>
        <position position="18"/>
    </location>
</feature>
<feature type="active site" description="Proton donor" evidence="2">
    <location>
        <position position="20"/>
    </location>
</feature>